<evidence type="ECO:0000313" key="1">
    <source>
        <dbReference type="EMBL" id="OAN30524.1"/>
    </source>
</evidence>
<comment type="caution">
    <text evidence="1">The sequence shown here is derived from an EMBL/GenBank/DDBJ whole genome shotgun (WGS) entry which is preliminary data.</text>
</comment>
<protein>
    <submittedName>
        <fullName evidence="1">Uncharacterized protein</fullName>
    </submittedName>
</protein>
<reference evidence="1 2" key="1">
    <citation type="submission" date="2016-04" db="EMBL/GenBank/DDBJ databases">
        <title>Draft Genome Sequences of Staphylococcus capitis Strain H36, S. capitis Strain H65, S. cohnii Strain H62, S. hominis Strain H69, Mycobacterium iranicum Strain H39, Plantibacter sp. Strain H53, Pseudomonas oryzihabitans Strain H72, and Microbacterium sp. Strain H83, isolated from residential settings.</title>
        <authorList>
            <person name="Lymperopoulou D."/>
            <person name="Adams R.I."/>
            <person name="Lindow S."/>
            <person name="Coil D.A."/>
            <person name="Jospin G."/>
            <person name="Eisen J.A."/>
        </authorList>
    </citation>
    <scope>NUCLEOTIDE SEQUENCE [LARGE SCALE GENOMIC DNA]</scope>
    <source>
        <strain evidence="1 2">H72</strain>
    </source>
</reference>
<evidence type="ECO:0000313" key="2">
    <source>
        <dbReference type="Proteomes" id="UP000078356"/>
    </source>
</evidence>
<dbReference type="AlphaFoldDB" id="A0A178LIF1"/>
<organism evidence="1 2">
    <name type="scientific">Pseudomonas oryzihabitans</name>
    <dbReference type="NCBI Taxonomy" id="47885"/>
    <lineage>
        <taxon>Bacteria</taxon>
        <taxon>Pseudomonadati</taxon>
        <taxon>Pseudomonadota</taxon>
        <taxon>Gammaproteobacteria</taxon>
        <taxon>Pseudomonadales</taxon>
        <taxon>Pseudomonadaceae</taxon>
        <taxon>Pseudomonas</taxon>
    </lineage>
</organism>
<dbReference type="Proteomes" id="UP000078356">
    <property type="component" value="Unassembled WGS sequence"/>
</dbReference>
<name>A0A178LIF1_9PSED</name>
<sequence>MTDEVAMYQQWHLWITEAAVDAQRRRVQQEFAEYSRLLADLQLLEQERWQQALPVWMRGDAAMISTLKH</sequence>
<proteinExistence type="predicted"/>
<gene>
    <name evidence="1" type="ORF">A4V15_15970</name>
</gene>
<dbReference type="OrthoDB" id="6942633at2"/>
<accession>A0A178LIF1</accession>
<dbReference type="EMBL" id="LWCR01000009">
    <property type="protein sequence ID" value="OAN30524.1"/>
    <property type="molecule type" value="Genomic_DNA"/>
</dbReference>
<dbReference type="RefSeq" id="WP_017639093.1">
    <property type="nucleotide sequence ID" value="NZ_CP102428.1"/>
</dbReference>